<proteinExistence type="inferred from homology"/>
<dbReference type="InterPro" id="IPR004147">
    <property type="entry name" value="ABC1_dom"/>
</dbReference>
<accession>A0ABW3BVH0</accession>
<comment type="similarity">
    <text evidence="1">Belongs to the protein kinase superfamily. ADCK protein kinase family.</text>
</comment>
<protein>
    <submittedName>
        <fullName evidence="4">ABC1 kinase family protein</fullName>
    </submittedName>
</protein>
<evidence type="ECO:0000313" key="5">
    <source>
        <dbReference type="Proteomes" id="UP001597011"/>
    </source>
</evidence>
<keyword evidence="2" id="KW-1133">Transmembrane helix</keyword>
<keyword evidence="5" id="KW-1185">Reference proteome</keyword>
<evidence type="ECO:0000259" key="3">
    <source>
        <dbReference type="Pfam" id="PF03109"/>
    </source>
</evidence>
<dbReference type="PANTHER" id="PTHR10566:SF113">
    <property type="entry name" value="PROTEIN ACTIVITY OF BC1 COMPLEX KINASE 7, CHLOROPLASTIC"/>
    <property type="match status" value="1"/>
</dbReference>
<organism evidence="4 5">
    <name type="scientific">Mariniflexile aquimaris</name>
    <dbReference type="NCBI Taxonomy" id="881009"/>
    <lineage>
        <taxon>Bacteria</taxon>
        <taxon>Pseudomonadati</taxon>
        <taxon>Bacteroidota</taxon>
        <taxon>Flavobacteriia</taxon>
        <taxon>Flavobacteriales</taxon>
        <taxon>Flavobacteriaceae</taxon>
        <taxon>Mariniflexile</taxon>
    </lineage>
</organism>
<dbReference type="RefSeq" id="WP_379941711.1">
    <property type="nucleotide sequence ID" value="NZ_JBHTIB010000012.1"/>
</dbReference>
<gene>
    <name evidence="4" type="ORF">ACFQ0I_09745</name>
</gene>
<feature type="domain" description="ABC1 atypical kinase-like" evidence="3">
    <location>
        <begin position="101"/>
        <end position="349"/>
    </location>
</feature>
<evidence type="ECO:0000256" key="2">
    <source>
        <dbReference type="SAM" id="Phobius"/>
    </source>
</evidence>
<keyword evidence="2" id="KW-0472">Membrane</keyword>
<feature type="transmembrane region" description="Helical" evidence="2">
    <location>
        <begin position="510"/>
        <end position="528"/>
    </location>
</feature>
<dbReference type="Proteomes" id="UP001597011">
    <property type="component" value="Unassembled WGS sequence"/>
</dbReference>
<name>A0ABW3BVH0_9FLAO</name>
<dbReference type="EMBL" id="JBHTIB010000012">
    <property type="protein sequence ID" value="MFD0836047.1"/>
    <property type="molecule type" value="Genomic_DNA"/>
</dbReference>
<dbReference type="GO" id="GO:0016301">
    <property type="term" value="F:kinase activity"/>
    <property type="evidence" value="ECO:0007669"/>
    <property type="project" value="UniProtKB-KW"/>
</dbReference>
<keyword evidence="4" id="KW-0808">Transferase</keyword>
<dbReference type="InterPro" id="IPR011009">
    <property type="entry name" value="Kinase-like_dom_sf"/>
</dbReference>
<keyword evidence="2" id="KW-0812">Transmembrane</keyword>
<dbReference type="InterPro" id="IPR050154">
    <property type="entry name" value="UbiB_kinase"/>
</dbReference>
<dbReference type="Pfam" id="PF03109">
    <property type="entry name" value="ABC1"/>
    <property type="match status" value="1"/>
</dbReference>
<dbReference type="SUPFAM" id="SSF56112">
    <property type="entry name" value="Protein kinase-like (PK-like)"/>
    <property type="match status" value="1"/>
</dbReference>
<dbReference type="PANTHER" id="PTHR10566">
    <property type="entry name" value="CHAPERONE-ACTIVITY OF BC1 COMPLEX CABC1 -RELATED"/>
    <property type="match status" value="1"/>
</dbReference>
<feature type="transmembrane region" description="Helical" evidence="2">
    <location>
        <begin position="540"/>
        <end position="557"/>
    </location>
</feature>
<evidence type="ECO:0000313" key="4">
    <source>
        <dbReference type="EMBL" id="MFD0836047.1"/>
    </source>
</evidence>
<keyword evidence="4" id="KW-0418">Kinase</keyword>
<evidence type="ECO:0000256" key="1">
    <source>
        <dbReference type="ARBA" id="ARBA00009670"/>
    </source>
</evidence>
<sequence>MGLITNIRNSFKSISRYNQILRVLIKYGFEDLVHYLEENKQYTFIQKLIPSSTRKQVAKYSKWAKMRLVCEELGPTFIKFGQILSNRPDLIPLALTFELEKLQDNVPPMSEAAAKKVVETELKDTVENLFAWFEPAPFASASMAQVHKVTLHSGKRIALKIQREGIYDVIVEDIKVMYKIAEVLERRIPSLKSFDPVGLVKNFESSIMKELDFIHESINVQRFYNNLKKDDSIDQFAKAPGVYLEFTTNKVLALEFINGIKIDQINELKAKEIDTKIIARRLAISYYKQIFEYGFFHADPHPGNLLVLPNNHICYLDFGMMGSMLPRDISIFGRLFISITNRDVKKIIKAIHKLSNNAPITDMRDLEIDINEFVEKYYVRDIHENEMSTILLELKDIIIAHGLKVPTYFFLFARSLVTIEGVIEKLDPDLDQFEIVTPYLRKSATQRYNPIKVGAKVLNSVVELANYMEDFPTDLKNAIRKINSGKIQVDLTHKGIDPMVHSLLRITKQLISALIIAALIIGASLFIIYKINPLWKGMSVLGIICFILAGILSYGLVSNLNKGDYDY</sequence>
<reference evidence="5" key="1">
    <citation type="journal article" date="2019" name="Int. J. Syst. Evol. Microbiol.">
        <title>The Global Catalogue of Microorganisms (GCM) 10K type strain sequencing project: providing services to taxonomists for standard genome sequencing and annotation.</title>
        <authorList>
            <consortium name="The Broad Institute Genomics Platform"/>
            <consortium name="The Broad Institute Genome Sequencing Center for Infectious Disease"/>
            <person name="Wu L."/>
            <person name="Ma J."/>
        </authorList>
    </citation>
    <scope>NUCLEOTIDE SEQUENCE [LARGE SCALE GENOMIC DNA]</scope>
    <source>
        <strain evidence="5">CCUG 60529</strain>
    </source>
</reference>
<comment type="caution">
    <text evidence="4">The sequence shown here is derived from an EMBL/GenBank/DDBJ whole genome shotgun (WGS) entry which is preliminary data.</text>
</comment>
<dbReference type="CDD" id="cd05121">
    <property type="entry name" value="ABC1_ADCK3-like"/>
    <property type="match status" value="1"/>
</dbReference>